<dbReference type="OMA" id="NTLNSGM"/>
<dbReference type="AlphaFoldDB" id="U5CVE2"/>
<dbReference type="STRING" id="13333.U5CVE2"/>
<organism evidence="1 2">
    <name type="scientific">Amborella trichopoda</name>
    <dbReference type="NCBI Taxonomy" id="13333"/>
    <lineage>
        <taxon>Eukaryota</taxon>
        <taxon>Viridiplantae</taxon>
        <taxon>Streptophyta</taxon>
        <taxon>Embryophyta</taxon>
        <taxon>Tracheophyta</taxon>
        <taxon>Spermatophyta</taxon>
        <taxon>Magnoliopsida</taxon>
        <taxon>Amborellales</taxon>
        <taxon>Amborellaceae</taxon>
        <taxon>Amborella</taxon>
    </lineage>
</organism>
<sequence length="70" mass="7473">MVNTLNSGMSAKVLLITGISRGLGRALALEMAKRGHTIVGCSRSQEKLHSLSTQLSPDDPSKHLFLLADV</sequence>
<keyword evidence="2" id="KW-1185">Reference proteome</keyword>
<gene>
    <name evidence="1" type="ORF">AMTR_s03662p00002620</name>
</gene>
<dbReference type="InterPro" id="IPR036291">
    <property type="entry name" value="NAD(P)-bd_dom_sf"/>
</dbReference>
<dbReference type="Gramene" id="ERM99812">
    <property type="protein sequence ID" value="ERM99812"/>
    <property type="gene ID" value="AMTR_s03662p00002620"/>
</dbReference>
<accession>U5CVE2</accession>
<dbReference type="PANTHER" id="PTHR45267:SF2">
    <property type="entry name" value="NADPH-DEPENDENT PTERIN ALDEHYDE REDUCTASE"/>
    <property type="match status" value="1"/>
</dbReference>
<dbReference type="PANTHER" id="PTHR45267">
    <property type="match status" value="1"/>
</dbReference>
<dbReference type="InterPro" id="IPR053241">
    <property type="entry name" value="NADPH_pterin_aldehyde_rdct"/>
</dbReference>
<dbReference type="Pfam" id="PF00106">
    <property type="entry name" value="adh_short"/>
    <property type="match status" value="1"/>
</dbReference>
<evidence type="ECO:0000313" key="1">
    <source>
        <dbReference type="EMBL" id="ERM99812.1"/>
    </source>
</evidence>
<dbReference type="HOGENOM" id="CLU_2765270_0_0_1"/>
<dbReference type="SUPFAM" id="SSF51735">
    <property type="entry name" value="NAD(P)-binding Rossmann-fold domains"/>
    <property type="match status" value="1"/>
</dbReference>
<protein>
    <recommendedName>
        <fullName evidence="3">NADPH-dependent pterin aldehyde reductase</fullName>
    </recommendedName>
</protein>
<feature type="non-terminal residue" evidence="1">
    <location>
        <position position="70"/>
    </location>
</feature>
<dbReference type="Gene3D" id="3.40.50.720">
    <property type="entry name" value="NAD(P)-binding Rossmann-like Domain"/>
    <property type="match status" value="1"/>
</dbReference>
<name>U5CVE2_AMBTC</name>
<dbReference type="EMBL" id="KI394989">
    <property type="protein sequence ID" value="ERM99812.1"/>
    <property type="molecule type" value="Genomic_DNA"/>
</dbReference>
<reference evidence="2" key="1">
    <citation type="journal article" date="2013" name="Science">
        <title>The Amborella genome and the evolution of flowering plants.</title>
        <authorList>
            <consortium name="Amborella Genome Project"/>
        </authorList>
    </citation>
    <scope>NUCLEOTIDE SEQUENCE [LARGE SCALE GENOMIC DNA]</scope>
</reference>
<evidence type="ECO:0008006" key="3">
    <source>
        <dbReference type="Google" id="ProtNLM"/>
    </source>
</evidence>
<proteinExistence type="predicted"/>
<dbReference type="InterPro" id="IPR002347">
    <property type="entry name" value="SDR_fam"/>
</dbReference>
<dbReference type="Proteomes" id="UP000017836">
    <property type="component" value="Unassembled WGS sequence"/>
</dbReference>
<evidence type="ECO:0000313" key="2">
    <source>
        <dbReference type="Proteomes" id="UP000017836"/>
    </source>
</evidence>
<dbReference type="eggNOG" id="KOG0725">
    <property type="taxonomic scope" value="Eukaryota"/>
</dbReference>